<feature type="transmembrane region" description="Helical" evidence="10">
    <location>
        <begin position="78"/>
        <end position="101"/>
    </location>
</feature>
<evidence type="ECO:0000313" key="11">
    <source>
        <dbReference type="EMBL" id="KAL1861637.1"/>
    </source>
</evidence>
<feature type="transmembrane region" description="Helical" evidence="10">
    <location>
        <begin position="577"/>
        <end position="596"/>
    </location>
</feature>
<feature type="transmembrane region" description="Helical" evidence="10">
    <location>
        <begin position="217"/>
        <end position="235"/>
    </location>
</feature>
<dbReference type="EMBL" id="JAWRVE010000084">
    <property type="protein sequence ID" value="KAL1861637.1"/>
    <property type="molecule type" value="Genomic_DNA"/>
</dbReference>
<feature type="transmembrane region" description="Helical" evidence="10">
    <location>
        <begin position="184"/>
        <end position="205"/>
    </location>
</feature>
<keyword evidence="6 10" id="KW-1133">Transmembrane helix</keyword>
<evidence type="ECO:0000256" key="7">
    <source>
        <dbReference type="ARBA" id="ARBA00023136"/>
    </source>
</evidence>
<keyword evidence="4" id="KW-0926">Vacuole</keyword>
<keyword evidence="12" id="KW-1185">Reference proteome</keyword>
<dbReference type="PANTHER" id="PTHR21576:SF45">
    <property type="entry name" value="TRANSPORTER MCH1-RELATED"/>
    <property type="match status" value="1"/>
</dbReference>
<evidence type="ECO:0000256" key="8">
    <source>
        <dbReference type="ARBA" id="ARBA00039330"/>
    </source>
</evidence>
<accession>A0ABR3WHQ5</accession>
<protein>
    <recommendedName>
        <fullName evidence="8">Probable transporter MCH1</fullName>
    </recommendedName>
</protein>
<evidence type="ECO:0000313" key="12">
    <source>
        <dbReference type="Proteomes" id="UP001583177"/>
    </source>
</evidence>
<dbReference type="PANTHER" id="PTHR21576">
    <property type="entry name" value="UNCHARACTERIZED NODULIN-LIKE PROTEIN"/>
    <property type="match status" value="1"/>
</dbReference>
<evidence type="ECO:0000256" key="6">
    <source>
        <dbReference type="ARBA" id="ARBA00022989"/>
    </source>
</evidence>
<dbReference type="InterPro" id="IPR036259">
    <property type="entry name" value="MFS_trans_sf"/>
</dbReference>
<evidence type="ECO:0000256" key="5">
    <source>
        <dbReference type="ARBA" id="ARBA00022692"/>
    </source>
</evidence>
<evidence type="ECO:0000256" key="9">
    <source>
        <dbReference type="SAM" id="MobiDB-lite"/>
    </source>
</evidence>
<name>A0ABR3WHQ5_9PEZI</name>
<dbReference type="Gene3D" id="1.20.1250.20">
    <property type="entry name" value="MFS general substrate transporter like domains"/>
    <property type="match status" value="1"/>
</dbReference>
<evidence type="ECO:0000256" key="3">
    <source>
        <dbReference type="ARBA" id="ARBA00022448"/>
    </source>
</evidence>
<feature type="compositionally biased region" description="Low complexity" evidence="9">
    <location>
        <begin position="1"/>
        <end position="10"/>
    </location>
</feature>
<reference evidence="11 12" key="1">
    <citation type="journal article" date="2024" name="IMA Fungus">
        <title>IMA Genome - F19 : A genome assembly and annotation guide to empower mycologists, including annotated draft genome sequences of Ceratocystis pirilliformis, Diaporthe australafricana, Fusarium ophioides, Paecilomyces lecythidis, and Sporothrix stenoceras.</title>
        <authorList>
            <person name="Aylward J."/>
            <person name="Wilson A.M."/>
            <person name="Visagie C.M."/>
            <person name="Spraker J."/>
            <person name="Barnes I."/>
            <person name="Buitendag C."/>
            <person name="Ceriani C."/>
            <person name="Del Mar Angel L."/>
            <person name="du Plessis D."/>
            <person name="Fuchs T."/>
            <person name="Gasser K."/>
            <person name="Kramer D."/>
            <person name="Li W."/>
            <person name="Munsamy K."/>
            <person name="Piso A."/>
            <person name="Price J.L."/>
            <person name="Sonnekus B."/>
            <person name="Thomas C."/>
            <person name="van der Nest A."/>
            <person name="van Dijk A."/>
            <person name="van Heerden A."/>
            <person name="van Vuuren N."/>
            <person name="Yilmaz N."/>
            <person name="Duong T.A."/>
            <person name="van der Merwe N.A."/>
            <person name="Wingfield M.J."/>
            <person name="Wingfield B.D."/>
        </authorList>
    </citation>
    <scope>NUCLEOTIDE SEQUENCE [LARGE SCALE GENOMIC DNA]</scope>
    <source>
        <strain evidence="11 12">CMW 18300</strain>
    </source>
</reference>
<sequence>MASATKSGSKQPPPSPSKAGEGTNPLLQQSASSTDDDVDEDADDASSVLSSPASSYRSDSPSPSFRHRHRAALVTKRNISFIGAILAALCAGSITAFSLYGHLFQERLHYTQYQVNGISIVASFALYILVPFFGYTCDRVGPAPLAGLSAVLFGVGYGLAAGLYKQGEAGGGSKPGKLSYSLMIFAFVCIGMGSCALYISSVTTCAKNFGKGKHRGLALAMPITAVGLSGMWQSQVGSRLLYERNPDGSKGDVDVFYFFIFLAILLFVVGSIGSFTMKVIDEQDLIDEAVEELERSGLLDGSALFTPGRPSTGGYGTLERSNPFEDEEDARLLDPAKDLEDDARFKKNWVLNAETRRFLNDHTMWFLAAGFFCTIGPGEAFINNMGTVIKTLYPPTAIQIGSSTSAVTHVSIICATSTIVRLLVGALTDLLAPTPTSQYVQIPSSQPPRTILHRMKFSVSRVTFLLFFAVLMSIGFAVLASGVIQNHGERFWIVSSLVGAGYGALFSITPIIVTMIWGVENFGTNWGLVATFPALGNTLWGLIYSAVYQAGAEKSPNPPEAGNGDIFCYGTQCYATAYWAMAISVWISCLLVLWAWKGKNGWSQRGILI</sequence>
<proteinExistence type="inferred from homology"/>
<feature type="compositionally biased region" description="Low complexity" evidence="9">
    <location>
        <begin position="45"/>
        <end position="64"/>
    </location>
</feature>
<dbReference type="Proteomes" id="UP001583177">
    <property type="component" value="Unassembled WGS sequence"/>
</dbReference>
<evidence type="ECO:0000256" key="10">
    <source>
        <dbReference type="SAM" id="Phobius"/>
    </source>
</evidence>
<feature type="transmembrane region" description="Helical" evidence="10">
    <location>
        <begin position="113"/>
        <end position="133"/>
    </location>
</feature>
<dbReference type="SUPFAM" id="SSF103473">
    <property type="entry name" value="MFS general substrate transporter"/>
    <property type="match status" value="1"/>
</dbReference>
<feature type="transmembrane region" description="Helical" evidence="10">
    <location>
        <begin position="145"/>
        <end position="164"/>
    </location>
</feature>
<comment type="caution">
    <text evidence="11">The sequence shown here is derived from an EMBL/GenBank/DDBJ whole genome shotgun (WGS) entry which is preliminary data.</text>
</comment>
<organism evidence="11 12">
    <name type="scientific">Diaporthe australafricana</name>
    <dbReference type="NCBI Taxonomy" id="127596"/>
    <lineage>
        <taxon>Eukaryota</taxon>
        <taxon>Fungi</taxon>
        <taxon>Dikarya</taxon>
        <taxon>Ascomycota</taxon>
        <taxon>Pezizomycotina</taxon>
        <taxon>Sordariomycetes</taxon>
        <taxon>Sordariomycetidae</taxon>
        <taxon>Diaporthales</taxon>
        <taxon>Diaporthaceae</taxon>
        <taxon>Diaporthe</taxon>
    </lineage>
</organism>
<evidence type="ECO:0000256" key="4">
    <source>
        <dbReference type="ARBA" id="ARBA00022554"/>
    </source>
</evidence>
<evidence type="ECO:0000256" key="2">
    <source>
        <dbReference type="ARBA" id="ARBA00008335"/>
    </source>
</evidence>
<feature type="region of interest" description="Disordered" evidence="9">
    <location>
        <begin position="1"/>
        <end position="65"/>
    </location>
</feature>
<evidence type="ECO:0000256" key="1">
    <source>
        <dbReference type="ARBA" id="ARBA00004128"/>
    </source>
</evidence>
<dbReference type="Pfam" id="PF07690">
    <property type="entry name" value="MFS_1"/>
    <property type="match status" value="1"/>
</dbReference>
<keyword evidence="7 10" id="KW-0472">Membrane</keyword>
<feature type="transmembrane region" description="Helical" evidence="10">
    <location>
        <begin position="526"/>
        <end position="547"/>
    </location>
</feature>
<feature type="transmembrane region" description="Helical" evidence="10">
    <location>
        <begin position="255"/>
        <end position="275"/>
    </location>
</feature>
<dbReference type="InterPro" id="IPR011701">
    <property type="entry name" value="MFS"/>
</dbReference>
<dbReference type="CDD" id="cd17354">
    <property type="entry name" value="MFS_Mch1p_like"/>
    <property type="match status" value="1"/>
</dbReference>
<comment type="similarity">
    <text evidence="2">Belongs to the major facilitator superfamily.</text>
</comment>
<keyword evidence="3" id="KW-0813">Transport</keyword>
<feature type="transmembrane region" description="Helical" evidence="10">
    <location>
        <begin position="462"/>
        <end position="485"/>
    </location>
</feature>
<gene>
    <name evidence="11" type="primary">MCH1</name>
    <name evidence="11" type="ORF">Daus18300_008753</name>
</gene>
<comment type="subcellular location">
    <subcellularLocation>
        <location evidence="1">Vacuole membrane</location>
        <topology evidence="1">Multi-pass membrane protein</topology>
    </subcellularLocation>
</comment>
<feature type="transmembrane region" description="Helical" evidence="10">
    <location>
        <begin position="491"/>
        <end position="519"/>
    </location>
</feature>
<keyword evidence="5 10" id="KW-0812">Transmembrane</keyword>
<feature type="compositionally biased region" description="Acidic residues" evidence="9">
    <location>
        <begin position="34"/>
        <end position="44"/>
    </location>
</feature>